<feature type="region of interest" description="Disordered" evidence="1">
    <location>
        <begin position="74"/>
        <end position="119"/>
    </location>
</feature>
<gene>
    <name evidence="2" type="ORF">PLEPLA_LOCUS26095</name>
</gene>
<accession>A0A9N7UWK8</accession>
<organism evidence="2 3">
    <name type="scientific">Pleuronectes platessa</name>
    <name type="common">European plaice</name>
    <dbReference type="NCBI Taxonomy" id="8262"/>
    <lineage>
        <taxon>Eukaryota</taxon>
        <taxon>Metazoa</taxon>
        <taxon>Chordata</taxon>
        <taxon>Craniata</taxon>
        <taxon>Vertebrata</taxon>
        <taxon>Euteleostomi</taxon>
        <taxon>Actinopterygii</taxon>
        <taxon>Neopterygii</taxon>
        <taxon>Teleostei</taxon>
        <taxon>Neoteleostei</taxon>
        <taxon>Acanthomorphata</taxon>
        <taxon>Carangaria</taxon>
        <taxon>Pleuronectiformes</taxon>
        <taxon>Pleuronectoidei</taxon>
        <taxon>Pleuronectidae</taxon>
        <taxon>Pleuronectes</taxon>
    </lineage>
</organism>
<dbReference type="Proteomes" id="UP001153269">
    <property type="component" value="Unassembled WGS sequence"/>
</dbReference>
<dbReference type="EMBL" id="CADEAL010002112">
    <property type="protein sequence ID" value="CAB1438139.1"/>
    <property type="molecule type" value="Genomic_DNA"/>
</dbReference>
<keyword evidence="3" id="KW-1185">Reference proteome</keyword>
<evidence type="ECO:0000313" key="2">
    <source>
        <dbReference type="EMBL" id="CAB1438139.1"/>
    </source>
</evidence>
<comment type="caution">
    <text evidence="2">The sequence shown here is derived from an EMBL/GenBank/DDBJ whole genome shotgun (WGS) entry which is preliminary data.</text>
</comment>
<feature type="compositionally biased region" description="Low complexity" evidence="1">
    <location>
        <begin position="74"/>
        <end position="84"/>
    </location>
</feature>
<name>A0A9N7UWK8_PLEPL</name>
<protein>
    <submittedName>
        <fullName evidence="2">Uncharacterized protein</fullName>
    </submittedName>
</protein>
<reference evidence="2" key="1">
    <citation type="submission" date="2020-03" db="EMBL/GenBank/DDBJ databases">
        <authorList>
            <person name="Weist P."/>
        </authorList>
    </citation>
    <scope>NUCLEOTIDE SEQUENCE</scope>
</reference>
<proteinExistence type="predicted"/>
<evidence type="ECO:0000256" key="1">
    <source>
        <dbReference type="SAM" id="MobiDB-lite"/>
    </source>
</evidence>
<feature type="compositionally biased region" description="Polar residues" evidence="1">
    <location>
        <begin position="103"/>
        <end position="113"/>
    </location>
</feature>
<dbReference type="AlphaFoldDB" id="A0A9N7UWK8"/>
<sequence length="228" mass="24776">MRVEVGVGDGRRGVGATGKCGSSLRSGMWLRCHRLCGERWQTNWPPRSFNDREACCEPLRTGVCDRRSRRAAPLTAPALSSSTPAPFPHPLRAAPHLTPGSAAGQSGCTSGSLGPNHREPPAPLRLETLLPRSFLFGCVIRTRGPGRTQKQVPYQGVVHGNVHMLPSGTRHFIFNITPLLYWPLVSLCEPGYGPAQRWYVARRSQMPLLKRPVKGSGAEGLGARSALN</sequence>
<evidence type="ECO:0000313" key="3">
    <source>
        <dbReference type="Proteomes" id="UP001153269"/>
    </source>
</evidence>